<dbReference type="Gene3D" id="3.30.1360.170">
    <property type="match status" value="2"/>
</dbReference>
<reference evidence="1 2" key="1">
    <citation type="journal article" date="2016" name="Nat. Commun.">
        <title>Thousands of microbial genomes shed light on interconnected biogeochemical processes in an aquifer system.</title>
        <authorList>
            <person name="Anantharaman K."/>
            <person name="Brown C.T."/>
            <person name="Hug L.A."/>
            <person name="Sharon I."/>
            <person name="Castelle C.J."/>
            <person name="Probst A.J."/>
            <person name="Thomas B.C."/>
            <person name="Singh A."/>
            <person name="Wilkins M.J."/>
            <person name="Karaoz U."/>
            <person name="Brodie E.L."/>
            <person name="Williams K.H."/>
            <person name="Hubbard S.S."/>
            <person name="Banfield J.F."/>
        </authorList>
    </citation>
    <scope>NUCLEOTIDE SEQUENCE [LARGE SCALE GENOMIC DNA]</scope>
</reference>
<organism evidence="1 2">
    <name type="scientific">Candidatus Sungbacteria bacterium RIFCSPHIGHO2_02_FULL_47_11</name>
    <dbReference type="NCBI Taxonomy" id="1802270"/>
    <lineage>
        <taxon>Bacteria</taxon>
        <taxon>Candidatus Sungiibacteriota</taxon>
    </lineage>
</organism>
<protein>
    <recommendedName>
        <fullName evidence="3">Thymidylate synthase complementing protein ThyX</fullName>
    </recommendedName>
</protein>
<sequence>MENHKTGPFMNQLPLESFAPPFAADSYSEKDAWRLSPFFTNLDKSVYVPLIFAPELIGALCSRTSRATEDLRKIFLKEFVLPFVEPERTEKDTDEAWEEKRRYSEALQEFIEFLHKHPFLELFSNPRARSFYVKWLAQYGDDSIAQMAGGHLVFGALSQIAIKHFEDQRIGLAPIEKSTRYVNYSQKVNGKYLYYTDPTLKDMGLAEEYETAMDALFETYTSLIPKLTEWLRGRFPEEKASVVEKKAFDTLRGLLPTSTLSQVSFFGNGQAFEHMINRSAKHPFGEILWAAARAKHELNQVTPSFLRRIEGEMAQEYQEYLANKGSRVYPLVKELIGDRPLSTTGEPEVRLIECDPEGVEKVITGILFSAPQNHASWNEILERVRRISESDKRHVVAQYLAGRKERWQKVGRAFENTYVRFEIVMDIGAWRDLHRHRMLTQERQDFSCFHGYNVPQEIVGAGLEEEFRAAIDPVEELHIKIKRREPFLAQYAVTLAHRVRFMQWQNLRSFFWESELRTIPEGHPDYRKIEQQKFRLIEKAYPLITEFMLVNLGEYDFARRGQEEKTQKKLQQLQF</sequence>
<proteinExistence type="predicted"/>
<dbReference type="PANTHER" id="PTHR34934">
    <property type="entry name" value="FLAVIN-DEPENDENT THYMIDYLATE SYNTHASE"/>
    <property type="match status" value="1"/>
</dbReference>
<accession>A0A1G2KNH7</accession>
<dbReference type="InterPro" id="IPR003669">
    <property type="entry name" value="Thymidylate_synthase_ThyX"/>
</dbReference>
<dbReference type="Proteomes" id="UP000179023">
    <property type="component" value="Unassembled WGS sequence"/>
</dbReference>
<evidence type="ECO:0008006" key="3">
    <source>
        <dbReference type="Google" id="ProtNLM"/>
    </source>
</evidence>
<dbReference type="PANTHER" id="PTHR34934:SF1">
    <property type="entry name" value="FLAVIN-DEPENDENT THYMIDYLATE SYNTHASE"/>
    <property type="match status" value="1"/>
</dbReference>
<dbReference type="SUPFAM" id="SSF69796">
    <property type="entry name" value="Thymidylate synthase-complementing protein Thy1"/>
    <property type="match status" value="2"/>
</dbReference>
<dbReference type="GO" id="GO:0070402">
    <property type="term" value="F:NADPH binding"/>
    <property type="evidence" value="ECO:0007669"/>
    <property type="project" value="TreeGrafter"/>
</dbReference>
<dbReference type="GO" id="GO:0050797">
    <property type="term" value="F:thymidylate synthase (FAD) activity"/>
    <property type="evidence" value="ECO:0007669"/>
    <property type="project" value="InterPro"/>
</dbReference>
<name>A0A1G2KNH7_9BACT</name>
<dbReference type="AlphaFoldDB" id="A0A1G2KNH7"/>
<dbReference type="GO" id="GO:0004799">
    <property type="term" value="F:thymidylate synthase activity"/>
    <property type="evidence" value="ECO:0007669"/>
    <property type="project" value="TreeGrafter"/>
</dbReference>
<comment type="caution">
    <text evidence="1">The sequence shown here is derived from an EMBL/GenBank/DDBJ whole genome shotgun (WGS) entry which is preliminary data.</text>
</comment>
<dbReference type="GO" id="GO:0050660">
    <property type="term" value="F:flavin adenine dinucleotide binding"/>
    <property type="evidence" value="ECO:0007669"/>
    <property type="project" value="InterPro"/>
</dbReference>
<dbReference type="GO" id="GO:0006231">
    <property type="term" value="P:dTMP biosynthetic process"/>
    <property type="evidence" value="ECO:0007669"/>
    <property type="project" value="InterPro"/>
</dbReference>
<dbReference type="Pfam" id="PF02511">
    <property type="entry name" value="Thy1"/>
    <property type="match status" value="2"/>
</dbReference>
<evidence type="ECO:0000313" key="2">
    <source>
        <dbReference type="Proteomes" id="UP000179023"/>
    </source>
</evidence>
<dbReference type="EMBL" id="MHQI01000002">
    <property type="protein sequence ID" value="OHA00953.1"/>
    <property type="molecule type" value="Genomic_DNA"/>
</dbReference>
<dbReference type="PROSITE" id="PS51331">
    <property type="entry name" value="THYX"/>
    <property type="match status" value="2"/>
</dbReference>
<dbReference type="InterPro" id="IPR036098">
    <property type="entry name" value="Thymidylate_synthase_ThyX_sf"/>
</dbReference>
<gene>
    <name evidence="1" type="ORF">A3C07_00940</name>
</gene>
<dbReference type="STRING" id="1802270.A3C07_00940"/>
<evidence type="ECO:0000313" key="1">
    <source>
        <dbReference type="EMBL" id="OHA00953.1"/>
    </source>
</evidence>
<dbReference type="CDD" id="cd20175">
    <property type="entry name" value="ThyX"/>
    <property type="match status" value="1"/>
</dbReference>